<gene>
    <name evidence="2" type="ORF">EV670_0464</name>
</gene>
<keyword evidence="3" id="KW-1185">Reference proteome</keyword>
<dbReference type="EMBL" id="SHKP01000004">
    <property type="protein sequence ID" value="RZU02441.1"/>
    <property type="molecule type" value="Genomic_DNA"/>
</dbReference>
<keyword evidence="1" id="KW-1133">Transmembrane helix</keyword>
<keyword evidence="1" id="KW-0812">Transmembrane</keyword>
<reference evidence="2 3" key="1">
    <citation type="submission" date="2019-02" db="EMBL/GenBank/DDBJ databases">
        <title>Genomic Encyclopedia of Type Strains, Phase IV (KMG-IV): sequencing the most valuable type-strain genomes for metagenomic binning, comparative biology and taxonomic classification.</title>
        <authorList>
            <person name="Goeker M."/>
        </authorList>
    </citation>
    <scope>NUCLEOTIDE SEQUENCE [LARGE SCALE GENOMIC DNA]</scope>
    <source>
        <strain evidence="2 3">DSM 19570</strain>
    </source>
</reference>
<sequence>MNTHPPASGRDDDEPDWLESLLRAGAGEAIPDEGFVAALMRRVAATAVTAVPAAGALQALAARREQERRLGRWSLVGAGAGLVVAIACAAAAGGGASGVDLRLALAPMLAGLVTSIVLAAAVLLERA</sequence>
<dbReference type="Proteomes" id="UP000293671">
    <property type="component" value="Unassembled WGS sequence"/>
</dbReference>
<evidence type="ECO:0000256" key="1">
    <source>
        <dbReference type="SAM" id="Phobius"/>
    </source>
</evidence>
<dbReference type="RefSeq" id="WP_130430200.1">
    <property type="nucleotide sequence ID" value="NZ_SHKP01000004.1"/>
</dbReference>
<feature type="transmembrane region" description="Helical" evidence="1">
    <location>
        <begin position="73"/>
        <end position="92"/>
    </location>
</feature>
<accession>A0A4Q7VZW3</accession>
<name>A0A4Q7VZW3_9BURK</name>
<dbReference type="AlphaFoldDB" id="A0A4Q7VZW3"/>
<feature type="transmembrane region" description="Helical" evidence="1">
    <location>
        <begin position="104"/>
        <end position="124"/>
    </location>
</feature>
<comment type="caution">
    <text evidence="2">The sequence shown here is derived from an EMBL/GenBank/DDBJ whole genome shotgun (WGS) entry which is preliminary data.</text>
</comment>
<evidence type="ECO:0000313" key="3">
    <source>
        <dbReference type="Proteomes" id="UP000293671"/>
    </source>
</evidence>
<keyword evidence="1" id="KW-0472">Membrane</keyword>
<organism evidence="2 3">
    <name type="scientific">Rivibacter subsaxonicus</name>
    <dbReference type="NCBI Taxonomy" id="457575"/>
    <lineage>
        <taxon>Bacteria</taxon>
        <taxon>Pseudomonadati</taxon>
        <taxon>Pseudomonadota</taxon>
        <taxon>Betaproteobacteria</taxon>
        <taxon>Burkholderiales</taxon>
        <taxon>Rivibacter</taxon>
    </lineage>
</organism>
<protein>
    <submittedName>
        <fullName evidence="2">Uncharacterized protein</fullName>
    </submittedName>
</protein>
<proteinExistence type="predicted"/>
<evidence type="ECO:0000313" key="2">
    <source>
        <dbReference type="EMBL" id="RZU02441.1"/>
    </source>
</evidence>